<dbReference type="GO" id="GO:0016491">
    <property type="term" value="F:oxidoreductase activity"/>
    <property type="evidence" value="ECO:0007669"/>
    <property type="project" value="UniProtKB-KW"/>
</dbReference>
<dbReference type="InterPro" id="IPR002937">
    <property type="entry name" value="Amino_oxidase"/>
</dbReference>
<comment type="similarity">
    <text evidence="2 5">Belongs to the carotenoid/retinoid oxidoreductase family.</text>
</comment>
<evidence type="ECO:0000256" key="6">
    <source>
        <dbReference type="SAM" id="SignalP"/>
    </source>
</evidence>
<protein>
    <submittedName>
        <fullName evidence="8">Phytoene dehydrogenase-related protein</fullName>
    </submittedName>
</protein>
<accession>H5SIL0</accession>
<dbReference type="PANTHER" id="PTHR43734">
    <property type="entry name" value="PHYTOENE DESATURASE"/>
    <property type="match status" value="1"/>
</dbReference>
<evidence type="ECO:0000313" key="8">
    <source>
        <dbReference type="EMBL" id="BAL55996.1"/>
    </source>
</evidence>
<evidence type="ECO:0000256" key="2">
    <source>
        <dbReference type="ARBA" id="ARBA00006046"/>
    </source>
</evidence>
<feature type="chain" id="PRO_5003597552" evidence="6">
    <location>
        <begin position="24"/>
        <end position="491"/>
    </location>
</feature>
<evidence type="ECO:0000256" key="4">
    <source>
        <dbReference type="ARBA" id="ARBA00023002"/>
    </source>
</evidence>
<dbReference type="NCBIfam" id="TIGR02734">
    <property type="entry name" value="crtI_fam"/>
    <property type="match status" value="1"/>
</dbReference>
<feature type="signal peptide" evidence="6">
    <location>
        <begin position="1"/>
        <end position="23"/>
    </location>
</feature>
<evidence type="ECO:0000256" key="5">
    <source>
        <dbReference type="RuleBase" id="RU362075"/>
    </source>
</evidence>
<evidence type="ECO:0000256" key="3">
    <source>
        <dbReference type="ARBA" id="ARBA00022746"/>
    </source>
</evidence>
<organism evidence="8">
    <name type="scientific">uncultured Bacteroidota bacterium</name>
    <dbReference type="NCBI Taxonomy" id="152509"/>
    <lineage>
        <taxon>Bacteria</taxon>
        <taxon>Pseudomonadati</taxon>
        <taxon>Bacteroidota</taxon>
        <taxon>environmental samples</taxon>
    </lineage>
</organism>
<dbReference type="Pfam" id="PF01593">
    <property type="entry name" value="Amino_oxidase"/>
    <property type="match status" value="1"/>
</dbReference>
<evidence type="ECO:0000256" key="1">
    <source>
        <dbReference type="ARBA" id="ARBA00004829"/>
    </source>
</evidence>
<name>H5SIL0_9BACT</name>
<dbReference type="AlphaFoldDB" id="H5SIL0"/>
<feature type="domain" description="Amine oxidase" evidence="7">
    <location>
        <begin position="11"/>
        <end position="478"/>
    </location>
</feature>
<keyword evidence="4 5" id="KW-0560">Oxidoreductase</keyword>
<dbReference type="InterPro" id="IPR036188">
    <property type="entry name" value="FAD/NAD-bd_sf"/>
</dbReference>
<evidence type="ECO:0000259" key="7">
    <source>
        <dbReference type="Pfam" id="PF01593"/>
    </source>
</evidence>
<comment type="pathway">
    <text evidence="1 5">Carotenoid biosynthesis.</text>
</comment>
<keyword evidence="6" id="KW-0732">Signal</keyword>
<dbReference type="EMBL" id="AP011735">
    <property type="protein sequence ID" value="BAL55996.1"/>
    <property type="molecule type" value="Genomic_DNA"/>
</dbReference>
<keyword evidence="3 5" id="KW-0125">Carotenoid biosynthesis</keyword>
<dbReference type="PRINTS" id="PR00411">
    <property type="entry name" value="PNDRDTASEI"/>
</dbReference>
<proteinExistence type="inferred from homology"/>
<dbReference type="PANTHER" id="PTHR43734:SF7">
    <property type="entry name" value="4,4'-DIAPONEUROSPORENE OXYGENASE"/>
    <property type="match status" value="1"/>
</dbReference>
<sequence length="491" mass="54669">MKKLIVVGAGLGGLALALRAASAGWSVHVVERYRTPGGKMNRLVQDGYAFDTGPSLITLPEIFTALFDECHVDRSELQFHRLLPLTLYRFSDGCSIAYPSSLADLAQTLEKFESDKGQGFWRLISTGAKLMELSRRTFFRTTPRELPSVSEAIQLLSALRWMPIRNAWGNYANAVERNLSSHYLQRIFLRYPTYVGSSPYRCPATLLVIPYLEFALGGWYPEGGLYRIVELIVDALGAKGAVISTGTHVRRILHRNGRVCGVELECGDVLEADVVAFNGDATVAHQLLGSSQPALKRIERSMSGVVFLVGLKSRLPEDVFHHTIAFSQDYRKEFAELFDERKFPADPTVYLNVTSKTDPSTAPPGGETLFIMANAPAIDGAKWRHLEPMLWERICRTLSRCRIEIPESHIAVRLALTPEDFEQRYAMPGGSIYGLASHSYRTAFVRPPLRDRRIGGLYYVGGSTHPGGGTPMVLISAKLVFNLMQRYEAHS</sequence>
<dbReference type="GO" id="GO:0016117">
    <property type="term" value="P:carotenoid biosynthetic process"/>
    <property type="evidence" value="ECO:0007669"/>
    <property type="project" value="UniProtKB-KW"/>
</dbReference>
<gene>
    <name evidence="8" type="ORF">HGMM_F33H03C05</name>
</gene>
<reference evidence="8" key="2">
    <citation type="journal article" date="2012" name="PLoS ONE">
        <title>A Deeply Branching Thermophilic Bacterium with an Ancient Acetyl-CoA Pathway Dominates a Subsurface Ecosystem.</title>
        <authorList>
            <person name="Takami H."/>
            <person name="Noguchi H."/>
            <person name="Takaki Y."/>
            <person name="Uchiyama I."/>
            <person name="Toyoda A."/>
            <person name="Nishi S."/>
            <person name="Chee G.-J."/>
            <person name="Arai W."/>
            <person name="Nunoura T."/>
            <person name="Itoh T."/>
            <person name="Hattori M."/>
            <person name="Takai K."/>
        </authorList>
    </citation>
    <scope>NUCLEOTIDE SEQUENCE</scope>
</reference>
<reference evidence="8" key="1">
    <citation type="journal article" date="2005" name="Environ. Microbiol.">
        <title>Genetic and functional properties of uncultivated thermophilic crenarchaeotes from a subsurface gold mine as revealed by analysis of genome fragments.</title>
        <authorList>
            <person name="Nunoura T."/>
            <person name="Hirayama H."/>
            <person name="Takami H."/>
            <person name="Oida H."/>
            <person name="Nishi S."/>
            <person name="Shimamura S."/>
            <person name="Suzuki Y."/>
            <person name="Inagaki F."/>
            <person name="Takai K."/>
            <person name="Nealson K.H."/>
            <person name="Horikoshi K."/>
        </authorList>
    </citation>
    <scope>NUCLEOTIDE SEQUENCE</scope>
</reference>
<dbReference type="SUPFAM" id="SSF51905">
    <property type="entry name" value="FAD/NAD(P)-binding domain"/>
    <property type="match status" value="1"/>
</dbReference>
<dbReference type="InterPro" id="IPR014105">
    <property type="entry name" value="Carotenoid/retinoid_OxRdtase"/>
</dbReference>
<dbReference type="Gene3D" id="3.50.50.60">
    <property type="entry name" value="FAD/NAD(P)-binding domain"/>
    <property type="match status" value="2"/>
</dbReference>